<feature type="transmembrane region" description="Helical" evidence="1">
    <location>
        <begin position="65"/>
        <end position="87"/>
    </location>
</feature>
<proteinExistence type="predicted"/>
<gene>
    <name evidence="2" type="ORF">CIG75_09875</name>
</gene>
<dbReference type="EMBL" id="CP022657">
    <property type="protein sequence ID" value="ASS75262.1"/>
    <property type="molecule type" value="Genomic_DNA"/>
</dbReference>
<keyword evidence="1" id="KW-0812">Transmembrane</keyword>
<organism evidence="2 3">
    <name type="scientific">Tumebacillus algifaecis</name>
    <dbReference type="NCBI Taxonomy" id="1214604"/>
    <lineage>
        <taxon>Bacteria</taxon>
        <taxon>Bacillati</taxon>
        <taxon>Bacillota</taxon>
        <taxon>Bacilli</taxon>
        <taxon>Bacillales</taxon>
        <taxon>Alicyclobacillaceae</taxon>
        <taxon>Tumebacillus</taxon>
    </lineage>
</organism>
<feature type="transmembrane region" description="Helical" evidence="1">
    <location>
        <begin position="7"/>
        <end position="26"/>
    </location>
</feature>
<feature type="transmembrane region" description="Helical" evidence="1">
    <location>
        <begin position="32"/>
        <end position="53"/>
    </location>
</feature>
<dbReference type="AlphaFoldDB" id="A0A223D0X7"/>
<name>A0A223D0X7_9BACL</name>
<keyword evidence="3" id="KW-1185">Reference proteome</keyword>
<evidence type="ECO:0000313" key="3">
    <source>
        <dbReference type="Proteomes" id="UP000214688"/>
    </source>
</evidence>
<dbReference type="OrthoDB" id="2382033at2"/>
<accession>A0A223D0X7</accession>
<evidence type="ECO:0000256" key="1">
    <source>
        <dbReference type="SAM" id="Phobius"/>
    </source>
</evidence>
<keyword evidence="1" id="KW-0472">Membrane</keyword>
<dbReference type="RefSeq" id="WP_094236510.1">
    <property type="nucleotide sequence ID" value="NZ_CP022657.1"/>
</dbReference>
<evidence type="ECO:0008006" key="4">
    <source>
        <dbReference type="Google" id="ProtNLM"/>
    </source>
</evidence>
<sequence>MAKPNSTVNFFLGFGLVIVGHLFQLLVTLLGIPVVFLVGVVQLIYVIPLIIWARRNPSRAGMVPGILVSAGIAFLLNAACFGLLFSIA</sequence>
<protein>
    <recommendedName>
        <fullName evidence="4">AI-2E family transporter</fullName>
    </recommendedName>
</protein>
<keyword evidence="1" id="KW-1133">Transmembrane helix</keyword>
<evidence type="ECO:0000313" key="2">
    <source>
        <dbReference type="EMBL" id="ASS75262.1"/>
    </source>
</evidence>
<dbReference type="KEGG" id="tab:CIG75_09875"/>
<dbReference type="Proteomes" id="UP000214688">
    <property type="component" value="Chromosome"/>
</dbReference>
<reference evidence="2 3" key="1">
    <citation type="journal article" date="2015" name="Int. J. Syst. Evol. Microbiol.">
        <title>Tumebacillus algifaecis sp. nov., isolated from decomposing algal scum.</title>
        <authorList>
            <person name="Wu Y.F."/>
            <person name="Zhang B."/>
            <person name="Xing P."/>
            <person name="Wu Q.L."/>
            <person name="Liu S.J."/>
        </authorList>
    </citation>
    <scope>NUCLEOTIDE SEQUENCE [LARGE SCALE GENOMIC DNA]</scope>
    <source>
        <strain evidence="2 3">THMBR28</strain>
    </source>
</reference>